<proteinExistence type="inferred from homology"/>
<evidence type="ECO:0000256" key="3">
    <source>
        <dbReference type="ARBA" id="ARBA00025777"/>
    </source>
</evidence>
<dbReference type="GO" id="GO:0042393">
    <property type="term" value="F:histone binding"/>
    <property type="evidence" value="ECO:0007669"/>
    <property type="project" value="TreeGrafter"/>
</dbReference>
<reference evidence="5" key="1">
    <citation type="submission" date="2018-11" db="EMBL/GenBank/DDBJ databases">
        <title>Henneguya salminicola genome and transcriptome.</title>
        <authorList>
            <person name="Yahalomi D."/>
            <person name="Atkinson S.D."/>
            <person name="Neuhof M."/>
            <person name="Chang E.S."/>
            <person name="Philippe H."/>
            <person name="Cartwright P."/>
            <person name="Bartholomew J.L."/>
            <person name="Huchon D."/>
        </authorList>
    </citation>
    <scope>NUCLEOTIDE SEQUENCE</scope>
    <source>
        <strain evidence="5">Hz1</strain>
        <tissue evidence="5">Whole</tissue>
    </source>
</reference>
<dbReference type="Gene3D" id="3.80.10.10">
    <property type="entry name" value="Ribonuclease Inhibitor"/>
    <property type="match status" value="1"/>
</dbReference>
<feature type="compositionally biased region" description="Acidic residues" evidence="4">
    <location>
        <begin position="144"/>
        <end position="175"/>
    </location>
</feature>
<dbReference type="FunFam" id="3.80.10.10:FF:000131">
    <property type="entry name" value="acidic leucine-rich nuclear phosphoprotein 32-related protein-like"/>
    <property type="match status" value="1"/>
</dbReference>
<dbReference type="EMBL" id="GHBP01003701">
    <property type="protein sequence ID" value="NDJ93463.1"/>
    <property type="molecule type" value="Transcribed_RNA"/>
</dbReference>
<feature type="region of interest" description="Disordered" evidence="4">
    <location>
        <begin position="143"/>
        <end position="246"/>
    </location>
</feature>
<keyword evidence="1" id="KW-0433">Leucine-rich repeat</keyword>
<evidence type="ECO:0000256" key="4">
    <source>
        <dbReference type="SAM" id="MobiDB-lite"/>
    </source>
</evidence>
<feature type="compositionally biased region" description="Acidic residues" evidence="4">
    <location>
        <begin position="201"/>
        <end position="217"/>
    </location>
</feature>
<dbReference type="PANTHER" id="PTHR11375:SF0">
    <property type="entry name" value="ACIDIC LEUCINE-RICH NUCLEAR PHOSPHOPROTEIN 32 FAMILY MEMBER A"/>
    <property type="match status" value="1"/>
</dbReference>
<name>A0A6G3MHL0_HENSL</name>
<dbReference type="GO" id="GO:0005634">
    <property type="term" value="C:nucleus"/>
    <property type="evidence" value="ECO:0007669"/>
    <property type="project" value="TreeGrafter"/>
</dbReference>
<dbReference type="InterPro" id="IPR032675">
    <property type="entry name" value="LRR_dom_sf"/>
</dbReference>
<dbReference type="SUPFAM" id="SSF52058">
    <property type="entry name" value="L domain-like"/>
    <property type="match status" value="1"/>
</dbReference>
<accession>A0A6G3MHL0</accession>
<protein>
    <submittedName>
        <fullName evidence="5">Acidic leucine-rich nuclear phosphoprotein 32 family member A (Trinotate prediction)</fullName>
    </submittedName>
</protein>
<dbReference type="Pfam" id="PF14580">
    <property type="entry name" value="LRR_9"/>
    <property type="match status" value="1"/>
</dbReference>
<evidence type="ECO:0000313" key="5">
    <source>
        <dbReference type="EMBL" id="NDJ93463.1"/>
    </source>
</evidence>
<organism evidence="5">
    <name type="scientific">Henneguya salminicola</name>
    <name type="common">Myxosporean</name>
    <dbReference type="NCBI Taxonomy" id="69463"/>
    <lineage>
        <taxon>Eukaryota</taxon>
        <taxon>Metazoa</taxon>
        <taxon>Cnidaria</taxon>
        <taxon>Myxozoa</taxon>
        <taxon>Myxosporea</taxon>
        <taxon>Bivalvulida</taxon>
        <taxon>Platysporina</taxon>
        <taxon>Myxobolidae</taxon>
        <taxon>Henneguya</taxon>
    </lineage>
</organism>
<dbReference type="PANTHER" id="PTHR11375">
    <property type="entry name" value="ACIDIC LEUCINE-RICH NUCLEAR PHOSPHOPROTEIN 32"/>
    <property type="match status" value="1"/>
</dbReference>
<keyword evidence="2" id="KW-0677">Repeat</keyword>
<dbReference type="InterPro" id="IPR045081">
    <property type="entry name" value="AN32"/>
</dbReference>
<sequence>MIDRICKEVGDSSHSSVKTLVLDNCKSSKIEGLGDFSSLTALSVVNVGLTTLDGFPPFANLKKLNLSDNRIRDGLENLSCPKLEQLKMSNNKVSTLDSLKPLTTLGCLKSVDLFNCPVCDIEEYRNSVFQMLPTLKILDGADVNGEEVDSSDDEEENDDDENDYSADSLSEEEVGLDYLKRNDLEDDEEDVTFEANGHEASEDEEEDSEESSVDNAEDSLLNESSHKRSHSDAFEPEDGSQDQKKK</sequence>
<dbReference type="PROSITE" id="PS51450">
    <property type="entry name" value="LRR"/>
    <property type="match status" value="2"/>
</dbReference>
<comment type="similarity">
    <text evidence="3">Belongs to the ANP32 family.</text>
</comment>
<evidence type="ECO:0000256" key="2">
    <source>
        <dbReference type="ARBA" id="ARBA00022737"/>
    </source>
</evidence>
<dbReference type="AlphaFoldDB" id="A0A6G3MHL0"/>
<feature type="compositionally biased region" description="Basic and acidic residues" evidence="4">
    <location>
        <begin position="224"/>
        <end position="233"/>
    </location>
</feature>
<evidence type="ECO:0000256" key="1">
    <source>
        <dbReference type="ARBA" id="ARBA00022614"/>
    </source>
</evidence>
<dbReference type="InterPro" id="IPR001611">
    <property type="entry name" value="Leu-rich_rpt"/>
</dbReference>